<geneLocation type="plasmid" evidence="1 2">
    <name>p100</name>
</geneLocation>
<dbReference type="PROSITE" id="PS51257">
    <property type="entry name" value="PROKAR_LIPOPROTEIN"/>
    <property type="match status" value="1"/>
</dbReference>
<sequence length="281" mass="31699">MQRVYIMICLLCLLSLMLGCLAGSKCVRKEREVHHLGIKGDNNFLTLAKIDEGNLTVMRNTPAQQAYSALLENLNKLKASLNYRPEGFNRSQFDNIFQVWVDSQGFKKDRDDEDKVYASLNRDVEALSNLKIIVNNLASVGNHVMALTIAIKLLNNLKSSVEYISEVINDKGSILSIDNLLALRASNNIVDMRDIKYFLGLMLSIRNNLMERFKIMLEGAAGLATMKVVEQSNVQALILHLDKIIKEDEFLYKSIFSTSKPILGLQGLRDLIKIRVDKLGH</sequence>
<evidence type="ECO:0000313" key="1">
    <source>
        <dbReference type="EMBL" id="BDU63330.1"/>
    </source>
</evidence>
<evidence type="ECO:0008006" key="3">
    <source>
        <dbReference type="Google" id="ProtNLM"/>
    </source>
</evidence>
<proteinExistence type="predicted"/>
<dbReference type="Proteomes" id="UP001317516">
    <property type="component" value="Plasmid p100"/>
</dbReference>
<accession>A0ABM8DL57</accession>
<dbReference type="EMBL" id="AP027071">
    <property type="protein sequence ID" value="BDU63330.1"/>
    <property type="molecule type" value="Genomic_DNA"/>
</dbReference>
<name>A0ABM8DL57_9SPIR</name>
<gene>
    <name evidence="1" type="ORF">BOFE_08700</name>
</gene>
<dbReference type="RefSeq" id="WP_281862159.1">
    <property type="nucleotide sequence ID" value="NZ_AP027071.1"/>
</dbReference>
<keyword evidence="2" id="KW-1185">Reference proteome</keyword>
<organism evidence="1 2">
    <name type="scientific">Candidatus Borrelia fainii</name>
    <dbReference type="NCBI Taxonomy" id="2518322"/>
    <lineage>
        <taxon>Bacteria</taxon>
        <taxon>Pseudomonadati</taxon>
        <taxon>Spirochaetota</taxon>
        <taxon>Spirochaetia</taxon>
        <taxon>Spirochaetales</taxon>
        <taxon>Borreliaceae</taxon>
        <taxon>Borrelia</taxon>
    </lineage>
</organism>
<keyword evidence="1" id="KW-0614">Plasmid</keyword>
<protein>
    <recommendedName>
        <fullName evidence="3">Lipoprotein</fullName>
    </recommendedName>
</protein>
<evidence type="ECO:0000313" key="2">
    <source>
        <dbReference type="Proteomes" id="UP001317516"/>
    </source>
</evidence>
<reference evidence="1 2" key="1">
    <citation type="submission" date="2022-11" db="EMBL/GenBank/DDBJ databases">
        <title>Genome sequence of clinical isolate of the human pathogenic Borrelia fainii.</title>
        <authorList>
            <person name="Itokawa K."/>
            <person name="Sato K."/>
            <person name="Qiu Y."/>
        </authorList>
    </citation>
    <scope>NUCLEOTIDE SEQUENCE [LARGE SCALE GENOMIC DNA]</scope>
    <source>
        <strain evidence="1 2">Qtaro</strain>
        <plasmid evidence="1 2">p100</plasmid>
    </source>
</reference>